<dbReference type="CDD" id="cd12148">
    <property type="entry name" value="fungal_TF_MHR"/>
    <property type="match status" value="1"/>
</dbReference>
<evidence type="ECO:0000256" key="4">
    <source>
        <dbReference type="ARBA" id="ARBA00023125"/>
    </source>
</evidence>
<keyword evidence="10" id="KW-1185">Reference proteome</keyword>
<keyword evidence="6" id="KW-0539">Nucleus</keyword>
<dbReference type="EMBL" id="JAOQAZ010000035">
    <property type="protein sequence ID" value="KAJ4248744.1"/>
    <property type="molecule type" value="Genomic_DNA"/>
</dbReference>
<dbReference type="AlphaFoldDB" id="A0A9W8VB95"/>
<dbReference type="Proteomes" id="UP001152049">
    <property type="component" value="Unassembled WGS sequence"/>
</dbReference>
<dbReference type="InterPro" id="IPR007219">
    <property type="entry name" value="XnlR_reg_dom"/>
</dbReference>
<sequence>MASSLTSSLQQNQHLPPAIDSRRSSTVRFGDKYHPAIDDHCDEWYQPFSRCEKLGFLVDSLSSENLHLQPEQEAVRPLLETYKRLCQAVQDDQENEPFGSNWASTQNAARDMLPCRRTCDALLDAYIKTFESVLRIVHVPSFLRDYEHFWENSTSSAVSNDETFECKLLLAAALGSTTIVPSESQRFQAISLREQANSWIAYAKDWLARRTIKGMRADLSMAQISCLLALTRHTHPQDAAPMGVAWLSEGHGLTHIAVQMGLHREPRSRSSCMSVKEAEIRRRLWATMLELSIQISVDQGLPAPLAPESYDCEAPSSIADDDLYLGIESQDATSSTVLMLLVQTQRLRLRILQLVNAPGSSKTYQECCTLATELNAAYCSSLEKLTSMGKTPPTDFQVKLMDVFTRPFVLALHEPFAEQACAKPEYYYSQRMRMEVSAQLLKSPMNQGSYAALLTHGHGHFLLAQRKATMSLCLDLIREQEENSFPSLDSASRRQLRDVLLGSVDIFQRRVRATGGADSTVEFLLFSCAVACIEAMQQNSGRGKINEAILEAAKTGLSFCCGTMERQRRRESRPGSRPSEKIGEPDLMQMLMG</sequence>
<dbReference type="InterPro" id="IPR051430">
    <property type="entry name" value="Fungal_TF_Env_Response"/>
</dbReference>
<keyword evidence="3" id="KW-0805">Transcription regulation</keyword>
<gene>
    <name evidence="9" type="ORF">NW762_012582</name>
</gene>
<dbReference type="PANTHER" id="PTHR31944:SF129">
    <property type="entry name" value="ASPYRIDONES CLUSTER REGULATOR APDR-RELATED"/>
    <property type="match status" value="1"/>
</dbReference>
<dbReference type="GO" id="GO:0006351">
    <property type="term" value="P:DNA-templated transcription"/>
    <property type="evidence" value="ECO:0007669"/>
    <property type="project" value="InterPro"/>
</dbReference>
<dbReference type="GO" id="GO:0008270">
    <property type="term" value="F:zinc ion binding"/>
    <property type="evidence" value="ECO:0007669"/>
    <property type="project" value="InterPro"/>
</dbReference>
<feature type="compositionally biased region" description="Basic and acidic residues" evidence="7">
    <location>
        <begin position="566"/>
        <end position="584"/>
    </location>
</feature>
<feature type="compositionally biased region" description="Polar residues" evidence="7">
    <location>
        <begin position="1"/>
        <end position="14"/>
    </location>
</feature>
<evidence type="ECO:0000256" key="7">
    <source>
        <dbReference type="SAM" id="MobiDB-lite"/>
    </source>
</evidence>
<reference evidence="9" key="1">
    <citation type="submission" date="2022-09" db="EMBL/GenBank/DDBJ databases">
        <title>Fusarium specimens isolated from Avocado Roots.</title>
        <authorList>
            <person name="Stajich J."/>
            <person name="Roper C."/>
            <person name="Heimlech-Rivalta G."/>
        </authorList>
    </citation>
    <scope>NUCLEOTIDE SEQUENCE</scope>
    <source>
        <strain evidence="9">CF00136</strain>
    </source>
</reference>
<dbReference type="Pfam" id="PF04082">
    <property type="entry name" value="Fungal_trans"/>
    <property type="match status" value="1"/>
</dbReference>
<evidence type="ECO:0000256" key="6">
    <source>
        <dbReference type="ARBA" id="ARBA00023242"/>
    </source>
</evidence>
<organism evidence="9 10">
    <name type="scientific">Fusarium torreyae</name>
    <dbReference type="NCBI Taxonomy" id="1237075"/>
    <lineage>
        <taxon>Eukaryota</taxon>
        <taxon>Fungi</taxon>
        <taxon>Dikarya</taxon>
        <taxon>Ascomycota</taxon>
        <taxon>Pezizomycotina</taxon>
        <taxon>Sordariomycetes</taxon>
        <taxon>Hypocreomycetidae</taxon>
        <taxon>Hypocreales</taxon>
        <taxon>Nectriaceae</taxon>
        <taxon>Fusarium</taxon>
    </lineage>
</organism>
<evidence type="ECO:0000256" key="5">
    <source>
        <dbReference type="ARBA" id="ARBA00023163"/>
    </source>
</evidence>
<evidence type="ECO:0000256" key="1">
    <source>
        <dbReference type="ARBA" id="ARBA00022723"/>
    </source>
</evidence>
<dbReference type="GO" id="GO:0001228">
    <property type="term" value="F:DNA-binding transcription activator activity, RNA polymerase II-specific"/>
    <property type="evidence" value="ECO:0007669"/>
    <property type="project" value="TreeGrafter"/>
</dbReference>
<accession>A0A9W8VB95</accession>
<evidence type="ECO:0000313" key="9">
    <source>
        <dbReference type="EMBL" id="KAJ4248744.1"/>
    </source>
</evidence>
<feature type="region of interest" description="Disordered" evidence="7">
    <location>
        <begin position="566"/>
        <end position="593"/>
    </location>
</feature>
<dbReference type="GO" id="GO:0000978">
    <property type="term" value="F:RNA polymerase II cis-regulatory region sequence-specific DNA binding"/>
    <property type="evidence" value="ECO:0007669"/>
    <property type="project" value="TreeGrafter"/>
</dbReference>
<dbReference type="PANTHER" id="PTHR31944">
    <property type="entry name" value="HEME-RESPONSIVE ZINC FINGER TRANSCRIPTION FACTOR HAP1"/>
    <property type="match status" value="1"/>
</dbReference>
<name>A0A9W8VB95_9HYPO</name>
<proteinExistence type="predicted"/>
<evidence type="ECO:0000259" key="8">
    <source>
        <dbReference type="Pfam" id="PF04082"/>
    </source>
</evidence>
<feature type="region of interest" description="Disordered" evidence="7">
    <location>
        <begin position="1"/>
        <end position="24"/>
    </location>
</feature>
<evidence type="ECO:0000256" key="2">
    <source>
        <dbReference type="ARBA" id="ARBA00022833"/>
    </source>
</evidence>
<protein>
    <recommendedName>
        <fullName evidence="8">Xylanolytic transcriptional activator regulatory domain-containing protein</fullName>
    </recommendedName>
</protein>
<comment type="caution">
    <text evidence="9">The sequence shown here is derived from an EMBL/GenBank/DDBJ whole genome shotgun (WGS) entry which is preliminary data.</text>
</comment>
<evidence type="ECO:0000313" key="10">
    <source>
        <dbReference type="Proteomes" id="UP001152049"/>
    </source>
</evidence>
<keyword evidence="2" id="KW-0862">Zinc</keyword>
<keyword evidence="5" id="KW-0804">Transcription</keyword>
<evidence type="ECO:0000256" key="3">
    <source>
        <dbReference type="ARBA" id="ARBA00023015"/>
    </source>
</evidence>
<dbReference type="OrthoDB" id="4337792at2759"/>
<dbReference type="GO" id="GO:0005634">
    <property type="term" value="C:nucleus"/>
    <property type="evidence" value="ECO:0007669"/>
    <property type="project" value="TreeGrafter"/>
</dbReference>
<feature type="domain" description="Xylanolytic transcriptional activator regulatory" evidence="8">
    <location>
        <begin position="123"/>
        <end position="321"/>
    </location>
</feature>
<keyword evidence="4" id="KW-0238">DNA-binding</keyword>
<keyword evidence="1" id="KW-0479">Metal-binding</keyword>